<organism evidence="2 3">
    <name type="scientific">Mytilus coruscus</name>
    <name type="common">Sea mussel</name>
    <dbReference type="NCBI Taxonomy" id="42192"/>
    <lineage>
        <taxon>Eukaryota</taxon>
        <taxon>Metazoa</taxon>
        <taxon>Spiralia</taxon>
        <taxon>Lophotrochozoa</taxon>
        <taxon>Mollusca</taxon>
        <taxon>Bivalvia</taxon>
        <taxon>Autobranchia</taxon>
        <taxon>Pteriomorphia</taxon>
        <taxon>Mytilida</taxon>
        <taxon>Mytiloidea</taxon>
        <taxon>Mytilidae</taxon>
        <taxon>Mytilinae</taxon>
        <taxon>Mytilus</taxon>
    </lineage>
</organism>
<dbReference type="OrthoDB" id="6145258at2759"/>
<dbReference type="PANTHER" id="PTHR21446:SF12">
    <property type="entry name" value="POTASSIUM CHANNEL TETRAMERIZATION DOMAIN CONTAINING 1"/>
    <property type="match status" value="1"/>
</dbReference>
<accession>A0A6J8CJE6</accession>
<evidence type="ECO:0000313" key="3">
    <source>
        <dbReference type="Proteomes" id="UP000507470"/>
    </source>
</evidence>
<keyword evidence="3" id="KW-1185">Reference proteome</keyword>
<sequence length="205" mass="23407">MNQLKTYVPLFGLPVPDELEDIQPADFQLLDQDDVFNLIGNGNSDLDLESAEIDDDLAAWAEQIETQHPPVAIAATLKSPSAYNEIKNRITKTTYGATAMRKGGSMIVNLNKGTADNTKKKMRWAINVFRKWQLERNELAKRDENISCIRPDLEEMTKDELCYSLSRFICEVIKENGEDYQGQTLYEILINIQMHFEQQGNVTNF</sequence>
<dbReference type="PANTHER" id="PTHR21446">
    <property type="entry name" value="DUF3504 DOMAIN-CONTAINING PROTEIN"/>
    <property type="match status" value="1"/>
</dbReference>
<feature type="domain" description="QRICH1-like" evidence="1">
    <location>
        <begin position="121"/>
        <end position="204"/>
    </location>
</feature>
<name>A0A6J8CJE6_MYTCO</name>
<dbReference type="InterPro" id="IPR052787">
    <property type="entry name" value="MAVS"/>
</dbReference>
<protein>
    <recommendedName>
        <fullName evidence="1">QRICH1-like domain-containing protein</fullName>
    </recommendedName>
</protein>
<dbReference type="AlphaFoldDB" id="A0A6J8CJE6"/>
<dbReference type="InterPro" id="IPR057926">
    <property type="entry name" value="QRICH1_dom"/>
</dbReference>
<dbReference type="Pfam" id="PF25561">
    <property type="entry name" value="QRICH1"/>
    <property type="match status" value="1"/>
</dbReference>
<dbReference type="EMBL" id="CACVKT020005628">
    <property type="protein sequence ID" value="CAC5396558.1"/>
    <property type="molecule type" value="Genomic_DNA"/>
</dbReference>
<evidence type="ECO:0000313" key="2">
    <source>
        <dbReference type="EMBL" id="CAC5396558.1"/>
    </source>
</evidence>
<reference evidence="2 3" key="1">
    <citation type="submission" date="2020-06" db="EMBL/GenBank/DDBJ databases">
        <authorList>
            <person name="Li R."/>
            <person name="Bekaert M."/>
        </authorList>
    </citation>
    <scope>NUCLEOTIDE SEQUENCE [LARGE SCALE GENOMIC DNA]</scope>
    <source>
        <strain evidence="3">wild</strain>
    </source>
</reference>
<proteinExistence type="predicted"/>
<dbReference type="Proteomes" id="UP000507470">
    <property type="component" value="Unassembled WGS sequence"/>
</dbReference>
<gene>
    <name evidence="2" type="ORF">MCOR_31101</name>
</gene>
<evidence type="ECO:0000259" key="1">
    <source>
        <dbReference type="Pfam" id="PF25561"/>
    </source>
</evidence>